<evidence type="ECO:0000313" key="4">
    <source>
        <dbReference type="EMBL" id="RGD72174.1"/>
    </source>
</evidence>
<dbReference type="EMBL" id="QSON01000014">
    <property type="protein sequence ID" value="RGI99131.1"/>
    <property type="molecule type" value="Genomic_DNA"/>
</dbReference>
<dbReference type="InterPro" id="IPR013785">
    <property type="entry name" value="Aldolase_TIM"/>
</dbReference>
<evidence type="ECO:0000313" key="5">
    <source>
        <dbReference type="EMBL" id="RGI99131.1"/>
    </source>
</evidence>
<evidence type="ECO:0000313" key="7">
    <source>
        <dbReference type="Proteomes" id="UP000263014"/>
    </source>
</evidence>
<dbReference type="GO" id="GO:0008270">
    <property type="term" value="F:zinc ion binding"/>
    <property type="evidence" value="ECO:0007669"/>
    <property type="project" value="InterPro"/>
</dbReference>
<dbReference type="PROSITE" id="PS00602">
    <property type="entry name" value="ALDOLASE_CLASS_II_1"/>
    <property type="match status" value="1"/>
</dbReference>
<feature type="binding site" evidence="3">
    <location>
        <position position="105"/>
    </location>
    <ligand>
        <name>Zn(2+)</name>
        <dbReference type="ChEBI" id="CHEBI:29105"/>
        <label>2</label>
    </ligand>
</feature>
<reference evidence="6 7" key="1">
    <citation type="submission" date="2018-08" db="EMBL/GenBank/DDBJ databases">
        <title>A genome reference for cultivated species of the human gut microbiota.</title>
        <authorList>
            <person name="Zou Y."/>
            <person name="Xue W."/>
            <person name="Luo G."/>
        </authorList>
    </citation>
    <scope>NUCLEOTIDE SEQUENCE [LARGE SCALE GENOMIC DNA]</scope>
    <source>
        <strain evidence="4 6">AF19-13AC</strain>
        <strain evidence="5 7">TM09-12</strain>
    </source>
</reference>
<dbReference type="InterPro" id="IPR000771">
    <property type="entry name" value="FBA_II"/>
</dbReference>
<evidence type="ECO:0000256" key="3">
    <source>
        <dbReference type="PIRSR" id="PIRSR001359-3"/>
    </source>
</evidence>
<dbReference type="AlphaFoldDB" id="A0A374P2W0"/>
<feature type="binding site" evidence="2">
    <location>
        <begin position="209"/>
        <end position="211"/>
    </location>
    <ligand>
        <name>dihydroxyacetone phosphate</name>
        <dbReference type="ChEBI" id="CHEBI:57642"/>
    </ligand>
</feature>
<organism evidence="5 7">
    <name type="scientific">Hungatella hathewayi</name>
    <dbReference type="NCBI Taxonomy" id="154046"/>
    <lineage>
        <taxon>Bacteria</taxon>
        <taxon>Bacillati</taxon>
        <taxon>Bacillota</taxon>
        <taxon>Clostridia</taxon>
        <taxon>Lachnospirales</taxon>
        <taxon>Lachnospiraceae</taxon>
        <taxon>Hungatella</taxon>
    </lineage>
</organism>
<evidence type="ECO:0000256" key="1">
    <source>
        <dbReference type="PIRSR" id="PIRSR001359-1"/>
    </source>
</evidence>
<comment type="caution">
    <text evidence="5">The sequence shown here is derived from an EMBL/GenBank/DDBJ whole genome shotgun (WGS) entry which is preliminary data.</text>
</comment>
<dbReference type="Pfam" id="PF01116">
    <property type="entry name" value="F_bP_aldolase"/>
    <property type="match status" value="1"/>
</dbReference>
<sequence length="284" mass="31452">MIVTNKENLIRASKGGYAIPAINTQGGNFDIIWAVCQAAEELKSPIMLAHYVSTGAYSGNDWFVEVCKWCGSRVSVPVSIHLDHGDSFERCMEALKLGFTSVMIDGSTKSVEENAAITNEVIKVAKCFEVPVEAEIGELLRLDNLGTVMENKNIVDPEEVRHFLDLCQPDSLAIGIGNAHGYYKGEPEIHLDVLEAVRKFTDIPLVLHGCTGMKEDVIREAIKLGVAKINFGTEIRYKYVEHYEDGLKNLDHQGHSWKLSQYANEKLMEDVKKIILLAGSDGKA</sequence>
<feature type="binding site" evidence="3">
    <location>
        <position position="208"/>
    </location>
    <ligand>
        <name>Zn(2+)</name>
        <dbReference type="ChEBI" id="CHEBI:29105"/>
        <label>1</label>
        <note>catalytic</note>
    </ligand>
</feature>
<dbReference type="EMBL" id="QTJW01000002">
    <property type="protein sequence ID" value="RGD72174.1"/>
    <property type="molecule type" value="Genomic_DNA"/>
</dbReference>
<proteinExistence type="predicted"/>
<dbReference type="RefSeq" id="WP_002600827.1">
    <property type="nucleotide sequence ID" value="NZ_CACRUH010000109.1"/>
</dbReference>
<feature type="binding site" evidence="3">
    <location>
        <position position="135"/>
    </location>
    <ligand>
        <name>Zn(2+)</name>
        <dbReference type="ChEBI" id="CHEBI:29105"/>
        <label>2</label>
    </ligand>
</feature>
<gene>
    <name evidence="4" type="ORF">DWX31_03825</name>
    <name evidence="5" type="ORF">DXD79_24030</name>
</gene>
<dbReference type="NCBIfam" id="TIGR00167">
    <property type="entry name" value="cbbA"/>
    <property type="match status" value="1"/>
</dbReference>
<feature type="binding site" evidence="2">
    <location>
        <position position="181"/>
    </location>
    <ligand>
        <name>dihydroxyacetone phosphate</name>
        <dbReference type="ChEBI" id="CHEBI:57642"/>
    </ligand>
</feature>
<name>A0A374P2W0_9FIRM</name>
<keyword evidence="3" id="KW-0862">Zinc</keyword>
<evidence type="ECO:0000256" key="2">
    <source>
        <dbReference type="PIRSR" id="PIRSR001359-2"/>
    </source>
</evidence>
<dbReference type="GO" id="GO:0005975">
    <property type="term" value="P:carbohydrate metabolic process"/>
    <property type="evidence" value="ECO:0007669"/>
    <property type="project" value="InterPro"/>
</dbReference>
<dbReference type="SUPFAM" id="SSF51569">
    <property type="entry name" value="Aldolase"/>
    <property type="match status" value="1"/>
</dbReference>
<dbReference type="PANTHER" id="PTHR30304:SF0">
    <property type="entry name" value="D-TAGATOSE-1,6-BISPHOSPHATE ALDOLASE SUBUNIT GATY-RELATED"/>
    <property type="match status" value="1"/>
</dbReference>
<dbReference type="OrthoDB" id="9803995at2"/>
<dbReference type="Proteomes" id="UP000261023">
    <property type="component" value="Unassembled WGS sequence"/>
</dbReference>
<dbReference type="Proteomes" id="UP000263014">
    <property type="component" value="Unassembled WGS sequence"/>
</dbReference>
<dbReference type="GO" id="GO:0005829">
    <property type="term" value="C:cytosol"/>
    <property type="evidence" value="ECO:0007669"/>
    <property type="project" value="TreeGrafter"/>
</dbReference>
<dbReference type="Gene3D" id="3.20.20.70">
    <property type="entry name" value="Aldolase class I"/>
    <property type="match status" value="1"/>
</dbReference>
<dbReference type="InterPro" id="IPR050246">
    <property type="entry name" value="Class_II_FBP_aldolase"/>
</dbReference>
<evidence type="ECO:0000313" key="6">
    <source>
        <dbReference type="Proteomes" id="UP000261023"/>
    </source>
</evidence>
<dbReference type="PANTHER" id="PTHR30304">
    <property type="entry name" value="D-TAGATOSE-1,6-BISPHOSPHATE ALDOLASE"/>
    <property type="match status" value="1"/>
</dbReference>
<keyword evidence="3" id="KW-0479">Metal-binding</keyword>
<accession>A0A374P2W0</accession>
<protein>
    <submittedName>
        <fullName evidence="5">Class II fructose-bisphosphate aldolase</fullName>
    </submittedName>
</protein>
<feature type="binding site" evidence="3">
    <location>
        <position position="180"/>
    </location>
    <ligand>
        <name>Zn(2+)</name>
        <dbReference type="ChEBI" id="CHEBI:29105"/>
        <label>1</label>
        <note>catalytic</note>
    </ligand>
</feature>
<comment type="cofactor">
    <cofactor evidence="3">
        <name>Zn(2+)</name>
        <dbReference type="ChEBI" id="CHEBI:29105"/>
    </cofactor>
    <text evidence="3">Binds 2 Zn(2+) ions per subunit. One is catalytic and the other provides a structural contribution.</text>
</comment>
<dbReference type="PIRSF" id="PIRSF001359">
    <property type="entry name" value="F_bP_aldolase_II"/>
    <property type="match status" value="1"/>
</dbReference>
<feature type="active site" description="Proton donor" evidence="1">
    <location>
        <position position="83"/>
    </location>
</feature>
<feature type="binding site" evidence="2">
    <location>
        <begin position="230"/>
        <end position="233"/>
    </location>
    <ligand>
        <name>dihydroxyacetone phosphate</name>
        <dbReference type="ChEBI" id="CHEBI:57642"/>
    </ligand>
</feature>
<feature type="binding site" evidence="3">
    <location>
        <position position="84"/>
    </location>
    <ligand>
        <name>Zn(2+)</name>
        <dbReference type="ChEBI" id="CHEBI:29105"/>
        <label>1</label>
        <note>catalytic</note>
    </ligand>
</feature>
<dbReference type="GO" id="GO:0009025">
    <property type="term" value="F:tagatose-bisphosphate aldolase activity"/>
    <property type="evidence" value="ECO:0007669"/>
    <property type="project" value="TreeGrafter"/>
</dbReference>